<dbReference type="GO" id="GO:0031499">
    <property type="term" value="C:TRAMP complex"/>
    <property type="evidence" value="ECO:0007669"/>
    <property type="project" value="TreeGrafter"/>
</dbReference>
<feature type="region of interest" description="Disordered" evidence="3">
    <location>
        <begin position="1362"/>
        <end position="1386"/>
    </location>
</feature>
<gene>
    <name evidence="6" type="ORF">I3842_14G028100</name>
</gene>
<feature type="domain" description="PAP-associated" evidence="4">
    <location>
        <begin position="1497"/>
        <end position="1549"/>
    </location>
</feature>
<keyword evidence="1" id="KW-0479">Metal-binding</keyword>
<dbReference type="GO" id="GO:0031123">
    <property type="term" value="P:RNA 3'-end processing"/>
    <property type="evidence" value="ECO:0007669"/>
    <property type="project" value="TreeGrafter"/>
</dbReference>
<dbReference type="PANTHER" id="PTHR23092:SF48">
    <property type="entry name" value="NUCLEOTIDYLTRANSFERASE FAMILY PROTEIN"/>
    <property type="match status" value="1"/>
</dbReference>
<feature type="compositionally biased region" description="Low complexity" evidence="3">
    <location>
        <begin position="1048"/>
        <end position="1060"/>
    </location>
</feature>
<feature type="region of interest" description="Disordered" evidence="3">
    <location>
        <begin position="599"/>
        <end position="644"/>
    </location>
</feature>
<dbReference type="Pfam" id="PF22600">
    <property type="entry name" value="MTPAP-like_central"/>
    <property type="match status" value="1"/>
</dbReference>
<reference evidence="6" key="1">
    <citation type="submission" date="2021-01" db="EMBL/GenBank/DDBJ databases">
        <authorList>
            <person name="Lovell J.T."/>
            <person name="Bentley N."/>
            <person name="Bhattarai G."/>
            <person name="Jenkins J.W."/>
            <person name="Sreedasyam A."/>
            <person name="Alarcon Y."/>
            <person name="Bock C."/>
            <person name="Boston L."/>
            <person name="Carlson J."/>
            <person name="Cervantes K."/>
            <person name="Clermont K."/>
            <person name="Krom N."/>
            <person name="Kubenka K."/>
            <person name="Mamidi S."/>
            <person name="Mattison C."/>
            <person name="Monteros M."/>
            <person name="Pisani C."/>
            <person name="Plott C."/>
            <person name="Rajasekar S."/>
            <person name="Rhein H.S."/>
            <person name="Rohla C."/>
            <person name="Song M."/>
            <person name="Hilaire R.S."/>
            <person name="Shu S."/>
            <person name="Wells L."/>
            <person name="Wang X."/>
            <person name="Webber J."/>
            <person name="Heerema R.J."/>
            <person name="Klein P."/>
            <person name="Conner P."/>
            <person name="Grauke L."/>
            <person name="Grimwood J."/>
            <person name="Schmutz J."/>
            <person name="Randall J.J."/>
        </authorList>
    </citation>
    <scope>NUCLEOTIDE SEQUENCE</scope>
    <source>
        <tissue evidence="6">Leaf</tissue>
    </source>
</reference>
<dbReference type="InterPro" id="IPR002058">
    <property type="entry name" value="PAP_assoc"/>
</dbReference>
<dbReference type="Pfam" id="PF03828">
    <property type="entry name" value="PAP_assoc"/>
    <property type="match status" value="1"/>
</dbReference>
<organism evidence="6 7">
    <name type="scientific">Carya illinoinensis</name>
    <name type="common">Pecan</name>
    <dbReference type="NCBI Taxonomy" id="32201"/>
    <lineage>
        <taxon>Eukaryota</taxon>
        <taxon>Viridiplantae</taxon>
        <taxon>Streptophyta</taxon>
        <taxon>Embryophyta</taxon>
        <taxon>Tracheophyta</taxon>
        <taxon>Spermatophyta</taxon>
        <taxon>Magnoliopsida</taxon>
        <taxon>eudicotyledons</taxon>
        <taxon>Gunneridae</taxon>
        <taxon>Pentapetalae</taxon>
        <taxon>rosids</taxon>
        <taxon>fabids</taxon>
        <taxon>Fagales</taxon>
        <taxon>Juglandaceae</taxon>
        <taxon>Carya</taxon>
    </lineage>
</organism>
<feature type="domain" description="Poly(A) RNA polymerase mitochondrial-like central palm" evidence="5">
    <location>
        <begin position="1254"/>
        <end position="1350"/>
    </location>
</feature>
<dbReference type="PANTHER" id="PTHR23092">
    <property type="entry name" value="POLY(A) RNA POLYMERASE"/>
    <property type="match status" value="1"/>
</dbReference>
<feature type="compositionally biased region" description="Basic residues" evidence="3">
    <location>
        <begin position="504"/>
        <end position="515"/>
    </location>
</feature>
<evidence type="ECO:0000313" key="6">
    <source>
        <dbReference type="EMBL" id="KAG6677458.1"/>
    </source>
</evidence>
<feature type="region of interest" description="Disordered" evidence="3">
    <location>
        <begin position="1013"/>
        <end position="1132"/>
    </location>
</feature>
<evidence type="ECO:0000259" key="4">
    <source>
        <dbReference type="Pfam" id="PF03828"/>
    </source>
</evidence>
<accession>A0A922D9W7</accession>
<evidence type="ECO:0008006" key="8">
    <source>
        <dbReference type="Google" id="ProtNLM"/>
    </source>
</evidence>
<evidence type="ECO:0000313" key="7">
    <source>
        <dbReference type="Proteomes" id="UP000811246"/>
    </source>
</evidence>
<dbReference type="GO" id="GO:1990817">
    <property type="term" value="F:poly(A) RNA polymerase activity"/>
    <property type="evidence" value="ECO:0007669"/>
    <property type="project" value="InterPro"/>
</dbReference>
<evidence type="ECO:0000256" key="2">
    <source>
        <dbReference type="ARBA" id="ARBA00022842"/>
    </source>
</evidence>
<dbReference type="GO" id="GO:0005730">
    <property type="term" value="C:nucleolus"/>
    <property type="evidence" value="ECO:0007669"/>
    <property type="project" value="TreeGrafter"/>
</dbReference>
<dbReference type="GO" id="GO:0043634">
    <property type="term" value="P:polyadenylation-dependent ncRNA catabolic process"/>
    <property type="evidence" value="ECO:0007669"/>
    <property type="project" value="TreeGrafter"/>
</dbReference>
<dbReference type="EMBL" id="CM031838">
    <property type="protein sequence ID" value="KAG6677458.1"/>
    <property type="molecule type" value="Genomic_DNA"/>
</dbReference>
<proteinExistence type="predicted"/>
<feature type="compositionally biased region" description="Polar residues" evidence="3">
    <location>
        <begin position="599"/>
        <end position="631"/>
    </location>
</feature>
<evidence type="ECO:0000256" key="1">
    <source>
        <dbReference type="ARBA" id="ARBA00022723"/>
    </source>
</evidence>
<keyword evidence="2" id="KW-0460">Magnesium</keyword>
<sequence length="1604" mass="177054">MSKANLNFPSEPSLSNSFMSQNQLIDSLTSHISLYGSRSSFHSPNPNPNPLRSAILKWFSSLTVHQRQAHLTAVDSNFVRLLFQMLRKVRTNGHGSFIILPDLPSHDLPGLCFKKSRGLLSRVADSNESERLLFDSIRFFASSEGENINECSCSIKNVDTVTVSEELVENLDRFVNTMDEISNRGFLRGEETELGSDWVELEWLKAKGYYTMEAFVANRLEVALRLAWMNCNNGRKRGVKLKEKASAAGVAANVFWRKKGCVDWWVNLDTVTRRKILTLALGKSAKALTHEILKGATSGLEDEMWLLSAGVEHPERYNHAVTMQKTIPCVTAEAELGSIITPATLLGKHTSLANAFNSILVLQDIIMIIFSCHSSVYDKVKVFFSTLGSVCTISDCIFRKLRGFLMAVSLDCTKLELLGEEIKKSSANKSNEKLGAVSRRKKARTRNMKKDVNCAIAHEQKVDLMEPKKIPYIPQVKESCRETSTVLVEHAQGMMVEKAQTSSRKSKKEKNKNKKSGFNNLVQVINLERSVQEDTSHSVVSQGEAAKSGRASDNSTAHNEIVDNPIGNNTLASDSSVCCGFANGPAKEDDAMESIQGASDISASQNATADNRTGSNILPSNSSLPGSSANGHSGADNPMQSIRGGYVNGSSDSLCCIDPECYNLPNNRLANQSISSRIETLICNTKPPTMPALEVDTVLSNGDIDSQNCANRGETNVKLTFPDKPIRPFDVKEESFQVRRSASVNTYDTGPSNSSERPSNEWPIVAPFYFPSFNSHLPAATDRLHLDVGRNWHNHFQQSFIPTIHHARNSPIEGGCNPVLSRPLPMSLDWPPVVRNACGLAPSVTCNYESGFIPRLQSTYPQGFTPHNLRLNAMAIDDERKYSVDVTDLVTNTQELADECDSHCISEEDVEVHAVSGMDYNQYFGGGVMYWNPSDLPGTGFSRPPSLSSDDSSWAWREADMIRAVDDMVAYSSSYSTNGLTSPTAASFGSPFDPLGAGALGYVMPGSEVPGKMLHPSSALADTTAEEEPTGSLSNLPSDVEGKTGDSLPYPILRPIIIPPMSRERSRSEFKRNPDHKSPCVPPARREQPRIKRPPSPVVLCVPRAPRPPPPSPVSDSRKQRGFPTVRSGSSSPRHWGVRGWYHDGNNLDDACLRMDGTEVVWPTWRNNNLAAHPMIQPLPATLLQDRLIAMSQLARDQEHPDIAFPLQPPELQSCPTQKASLSLMHSLLHDEIDSFCKQVAAANMARKPYINWAIKRVTRSLQVLWPRSRTNVYGSNATGLSLPTSDVDLVVYLPPVRNLEPIKEAGILEGRNGIKETCLQHAARYLANQEWVKNDTLKAVENTAIPIIMLAVEVPHDLVTSSTSNAQSPKEEISHVTGEQGNDAHSDAVVFEDSAPSGTRCMQTDHVTNNDSKSVRLDISFRSPSHTGLQTTELVKELTDQFPAATPLALVLKQFLADRSLDQSYSGGLSSYCLVLLIIRFLQHEHHLGRPINHKFGSLLMDFLYFFGNVFDPRQMRISVQGSGIYMKRERGCSIDPIHIDDPLFPTNNVGRNCFRIHQCIKAFSEAYSVLENELTCIPDYGDACSMPPFRLLPKIIPSIDLV</sequence>
<dbReference type="InterPro" id="IPR054708">
    <property type="entry name" value="MTPAP-like_central"/>
</dbReference>
<dbReference type="InterPro" id="IPR045862">
    <property type="entry name" value="Trf4-like"/>
</dbReference>
<feature type="compositionally biased region" description="Basic and acidic residues" evidence="3">
    <location>
        <begin position="1062"/>
        <end position="1090"/>
    </location>
</feature>
<protein>
    <recommendedName>
        <fullName evidence="8">Polymerase nucleotidyl transferase domain-containing protein</fullName>
    </recommendedName>
</protein>
<feature type="region of interest" description="Disordered" evidence="3">
    <location>
        <begin position="496"/>
        <end position="567"/>
    </location>
</feature>
<evidence type="ECO:0000259" key="5">
    <source>
        <dbReference type="Pfam" id="PF22600"/>
    </source>
</evidence>
<name>A0A922D9W7_CARIL</name>
<dbReference type="GO" id="GO:0003729">
    <property type="term" value="F:mRNA binding"/>
    <property type="evidence" value="ECO:0007669"/>
    <property type="project" value="TreeGrafter"/>
</dbReference>
<comment type="caution">
    <text evidence="6">The sequence shown here is derived from an EMBL/GenBank/DDBJ whole genome shotgun (WGS) entry which is preliminary data.</text>
</comment>
<dbReference type="GO" id="GO:0046872">
    <property type="term" value="F:metal ion binding"/>
    <property type="evidence" value="ECO:0007669"/>
    <property type="project" value="UniProtKB-KW"/>
</dbReference>
<evidence type="ECO:0000256" key="3">
    <source>
        <dbReference type="SAM" id="MobiDB-lite"/>
    </source>
</evidence>
<dbReference type="Proteomes" id="UP000811246">
    <property type="component" value="Chromosome 14"/>
</dbReference>